<dbReference type="InterPro" id="IPR007173">
    <property type="entry name" value="ALO_C"/>
</dbReference>
<feature type="domain" description="FAD-binding PCMH-type" evidence="4">
    <location>
        <begin position="1"/>
        <end position="143"/>
    </location>
</feature>
<protein>
    <submittedName>
        <fullName evidence="5">FAD-linked oxidase</fullName>
    </submittedName>
</protein>
<dbReference type="PROSITE" id="PS51387">
    <property type="entry name" value="FAD_PCMH"/>
    <property type="match status" value="1"/>
</dbReference>
<dbReference type="SUPFAM" id="SSF56176">
    <property type="entry name" value="FAD-binding/transporter-associated domain-like"/>
    <property type="match status" value="1"/>
</dbReference>
<dbReference type="InterPro" id="IPR016164">
    <property type="entry name" value="FAD-linked_Oxase-like_C"/>
</dbReference>
<accession>A0A0R2SF95</accession>
<sequence length="412" mass="45183">MARGAGRSYGDSALAETLISTRYLDNFFSLTTSASGHTVLRCASGMSLENVLETIIPQGLFLPVLPGTKAVTIGGAIAADVHGKNHHIDGSFCDHVESIRILLATGEVIDCHRGSNAELFHATCGGMGLTGIILDAAIKLTPLSSLDIAQRSLVAGNLQECMDLMDEHNDAKYSVAWIDCLARGATQGRSVLYLGEHVDEQDAREKSKPGRTGLRAIQRSELNIPFDAPSLLLNKYTMAGFNSAYYALQKNRSAPKRITYDAFFFPLERLRNWNRLYGAKGFLQYQLALPQESAHAGISAILSCASQAGKGSFLSVLKKFGKANSNLLSFPIEGYTLALDFKYEASLFPLLEQLDTLVLDHGGRLYLAKDARMSKECFRQSYGQWERFAELRQKFDPQGHFSSLQSRRLGLG</sequence>
<dbReference type="AlphaFoldDB" id="A0A0R2SF95"/>
<gene>
    <name evidence="5" type="ORF">ABR69_01820</name>
</gene>
<reference evidence="5 6" key="1">
    <citation type="submission" date="2015-10" db="EMBL/GenBank/DDBJ databases">
        <title>Metagenome-Assembled Genomes uncover a global brackish microbiome.</title>
        <authorList>
            <person name="Hugerth L.W."/>
            <person name="Larsson J."/>
            <person name="Alneberg J."/>
            <person name="Lindh M.V."/>
            <person name="Legrand C."/>
            <person name="Pinhassi J."/>
            <person name="Andersson A.F."/>
        </authorList>
    </citation>
    <scope>NUCLEOTIDE SEQUENCE [LARGE SCALE GENOMIC DNA]</scope>
    <source>
        <strain evidence="5">BACL4 MAG-120507-bin80</strain>
    </source>
</reference>
<evidence type="ECO:0000256" key="3">
    <source>
        <dbReference type="ARBA" id="ARBA00023002"/>
    </source>
</evidence>
<dbReference type="PANTHER" id="PTHR43762:SF1">
    <property type="entry name" value="D-ARABINONO-1,4-LACTONE OXIDASE"/>
    <property type="match status" value="1"/>
</dbReference>
<evidence type="ECO:0000313" key="5">
    <source>
        <dbReference type="EMBL" id="KRO73428.1"/>
    </source>
</evidence>
<dbReference type="GO" id="GO:0016020">
    <property type="term" value="C:membrane"/>
    <property type="evidence" value="ECO:0007669"/>
    <property type="project" value="InterPro"/>
</dbReference>
<dbReference type="Proteomes" id="UP000051934">
    <property type="component" value="Unassembled WGS sequence"/>
</dbReference>
<dbReference type="InterPro" id="IPR016169">
    <property type="entry name" value="FAD-bd_PCMH_sub2"/>
</dbReference>
<keyword evidence="3" id="KW-0560">Oxidoreductase</keyword>
<dbReference type="Gene3D" id="3.30.465.10">
    <property type="match status" value="1"/>
</dbReference>
<dbReference type="InterPro" id="IPR010031">
    <property type="entry name" value="FAD_lactone_oxidase-like"/>
</dbReference>
<evidence type="ECO:0000256" key="2">
    <source>
        <dbReference type="ARBA" id="ARBA00022827"/>
    </source>
</evidence>
<organism evidence="5 6">
    <name type="scientific">OM182 bacterium BACL3 MAG-120507-bin80</name>
    <dbReference type="NCBI Taxonomy" id="1655577"/>
    <lineage>
        <taxon>Bacteria</taxon>
        <taxon>Pseudomonadati</taxon>
        <taxon>Pseudomonadota</taxon>
        <taxon>Gammaproteobacteria</taxon>
        <taxon>OMG group</taxon>
        <taxon>OM182 clade</taxon>
    </lineage>
</organism>
<dbReference type="Pfam" id="PF04030">
    <property type="entry name" value="ALO"/>
    <property type="match status" value="1"/>
</dbReference>
<evidence type="ECO:0000259" key="4">
    <source>
        <dbReference type="PROSITE" id="PS51387"/>
    </source>
</evidence>
<dbReference type="PANTHER" id="PTHR43762">
    <property type="entry name" value="L-GULONOLACTONE OXIDASE"/>
    <property type="match status" value="1"/>
</dbReference>
<dbReference type="Pfam" id="PF01565">
    <property type="entry name" value="FAD_binding_4"/>
    <property type="match status" value="1"/>
</dbReference>
<evidence type="ECO:0000256" key="1">
    <source>
        <dbReference type="ARBA" id="ARBA00022630"/>
    </source>
</evidence>
<keyword evidence="1" id="KW-0285">Flavoprotein</keyword>
<comment type="caution">
    <text evidence="5">The sequence shown here is derived from an EMBL/GenBank/DDBJ whole genome shotgun (WGS) entry which is preliminary data.</text>
</comment>
<proteinExistence type="predicted"/>
<dbReference type="InterPro" id="IPR036318">
    <property type="entry name" value="FAD-bd_PCMH-like_sf"/>
</dbReference>
<dbReference type="GO" id="GO:0071949">
    <property type="term" value="F:FAD binding"/>
    <property type="evidence" value="ECO:0007669"/>
    <property type="project" value="InterPro"/>
</dbReference>
<dbReference type="InterPro" id="IPR016166">
    <property type="entry name" value="FAD-bd_PCMH"/>
</dbReference>
<keyword evidence="2" id="KW-0274">FAD</keyword>
<dbReference type="GO" id="GO:0003885">
    <property type="term" value="F:D-arabinono-1,4-lactone oxidase activity"/>
    <property type="evidence" value="ECO:0007669"/>
    <property type="project" value="InterPro"/>
</dbReference>
<dbReference type="InterPro" id="IPR006094">
    <property type="entry name" value="Oxid_FAD_bind_N"/>
</dbReference>
<evidence type="ECO:0000313" key="6">
    <source>
        <dbReference type="Proteomes" id="UP000051934"/>
    </source>
</evidence>
<dbReference type="SUPFAM" id="SSF55103">
    <property type="entry name" value="FAD-linked oxidases, C-terminal domain"/>
    <property type="match status" value="1"/>
</dbReference>
<name>A0A0R2SF95_9GAMM</name>
<dbReference type="EMBL" id="LIBB01000002">
    <property type="protein sequence ID" value="KRO73428.1"/>
    <property type="molecule type" value="Genomic_DNA"/>
</dbReference>